<keyword evidence="3 7" id="KW-0732">Signal</keyword>
<protein>
    <recommendedName>
        <fullName evidence="7">Thiol:disulfide interchange protein</fullName>
    </recommendedName>
</protein>
<comment type="caution">
    <text evidence="10">The sequence shown here is derived from an EMBL/GenBank/DDBJ whole genome shotgun (WGS) entry which is preliminary data.</text>
</comment>
<dbReference type="InterPro" id="IPR009094">
    <property type="entry name" value="DiS-bond_isomerase_DsbC/G_N_sf"/>
</dbReference>
<evidence type="ECO:0000256" key="7">
    <source>
        <dbReference type="RuleBase" id="RU364038"/>
    </source>
</evidence>
<dbReference type="Gene3D" id="3.10.450.70">
    <property type="entry name" value="Disulphide bond isomerase, DsbC/G, N-terminal"/>
    <property type="match status" value="1"/>
</dbReference>
<feature type="chain" id="PRO_5044995550" description="Thiol:disulfide interchange protein" evidence="7">
    <location>
        <begin position="26"/>
        <end position="239"/>
    </location>
</feature>
<dbReference type="RefSeq" id="WP_269125496.1">
    <property type="nucleotide sequence ID" value="NZ_JAPUBN010000016.1"/>
</dbReference>
<feature type="domain" description="Thioredoxin-like fold" evidence="9">
    <location>
        <begin position="113"/>
        <end position="237"/>
    </location>
</feature>
<evidence type="ECO:0000256" key="3">
    <source>
        <dbReference type="ARBA" id="ARBA00022729"/>
    </source>
</evidence>
<dbReference type="PANTHER" id="PTHR35272:SF3">
    <property type="entry name" value="THIOL:DISULFIDE INTERCHANGE PROTEIN DSBC"/>
    <property type="match status" value="1"/>
</dbReference>
<evidence type="ECO:0000313" key="10">
    <source>
        <dbReference type="EMBL" id="MCZ2722114.1"/>
    </source>
</evidence>
<comment type="subcellular location">
    <subcellularLocation>
        <location evidence="1 7">Periplasm</location>
    </subcellularLocation>
</comment>
<evidence type="ECO:0000259" key="9">
    <source>
        <dbReference type="Pfam" id="PF13098"/>
    </source>
</evidence>
<dbReference type="InterPro" id="IPR036249">
    <property type="entry name" value="Thioredoxin-like_sf"/>
</dbReference>
<dbReference type="Pfam" id="PF10411">
    <property type="entry name" value="DsbC_N"/>
    <property type="match status" value="1"/>
</dbReference>
<dbReference type="Proteomes" id="UP001149719">
    <property type="component" value="Unassembled WGS sequence"/>
</dbReference>
<dbReference type="InterPro" id="IPR012336">
    <property type="entry name" value="Thioredoxin-like_fold"/>
</dbReference>
<organism evidence="10 11">
    <name type="scientific">Marinomonas phaeophyticola</name>
    <dbReference type="NCBI Taxonomy" id="3004091"/>
    <lineage>
        <taxon>Bacteria</taxon>
        <taxon>Pseudomonadati</taxon>
        <taxon>Pseudomonadota</taxon>
        <taxon>Gammaproteobacteria</taxon>
        <taxon>Oceanospirillales</taxon>
        <taxon>Oceanospirillaceae</taxon>
        <taxon>Marinomonas</taxon>
    </lineage>
</organism>
<evidence type="ECO:0000256" key="5">
    <source>
        <dbReference type="ARBA" id="ARBA00023157"/>
    </source>
</evidence>
<dbReference type="Gene3D" id="3.40.30.10">
    <property type="entry name" value="Glutaredoxin"/>
    <property type="match status" value="1"/>
</dbReference>
<evidence type="ECO:0000256" key="6">
    <source>
        <dbReference type="ARBA" id="ARBA00023284"/>
    </source>
</evidence>
<dbReference type="CDD" id="cd03020">
    <property type="entry name" value="DsbA_DsbC_DsbG"/>
    <property type="match status" value="1"/>
</dbReference>
<dbReference type="InterPro" id="IPR033954">
    <property type="entry name" value="DiS-bond_Isoase_DsbC/G"/>
</dbReference>
<keyword evidence="11" id="KW-1185">Reference proteome</keyword>
<evidence type="ECO:0000256" key="4">
    <source>
        <dbReference type="ARBA" id="ARBA00022764"/>
    </source>
</evidence>
<accession>A0ABT4JX16</accession>
<dbReference type="SUPFAM" id="SSF54423">
    <property type="entry name" value="DsbC/DsbG N-terminal domain-like"/>
    <property type="match status" value="1"/>
</dbReference>
<keyword evidence="6 7" id="KW-0676">Redox-active center</keyword>
<gene>
    <name evidence="10" type="ORF">O1D97_10755</name>
</gene>
<dbReference type="InterPro" id="IPR051470">
    <property type="entry name" value="Thiol:disulfide_interchange"/>
</dbReference>
<evidence type="ECO:0000259" key="8">
    <source>
        <dbReference type="Pfam" id="PF10411"/>
    </source>
</evidence>
<reference evidence="10" key="1">
    <citation type="submission" date="2022-12" db="EMBL/GenBank/DDBJ databases">
        <title>Marinomonas 15G1-11 sp. nov, isolated from marine algae.</title>
        <authorList>
            <person name="Butt M."/>
            <person name="Choi D.G."/>
            <person name="Kim J.M."/>
            <person name="Lee J.K."/>
            <person name="Baek J.H."/>
            <person name="Jeon C.O."/>
        </authorList>
    </citation>
    <scope>NUCLEOTIDE SEQUENCE</scope>
    <source>
        <strain evidence="10">15G1-11</strain>
    </source>
</reference>
<name>A0ABT4JX16_9GAMM</name>
<comment type="function">
    <text evidence="7">Required for disulfide bond formation in some periplasmic proteins. Acts by transferring its disulfide bond to other proteins and is reduced in the process.</text>
</comment>
<keyword evidence="5" id="KW-1015">Disulfide bond</keyword>
<dbReference type="InterPro" id="IPR018950">
    <property type="entry name" value="DiS-bond_isomerase_DsbC/G_N"/>
</dbReference>
<proteinExistence type="inferred from homology"/>
<sequence>MKHIISKACKVLFISATVASLSVFAAPEDLVRSSIQAAIPQYPIESIKLHEGTGLYVVSLGGGPVLHVSTDGKSFIAGDVYRVETNGIVNETELAKIQQVEDMPLDQMVVYPAKGEEKAHISVFTDVDCGYCRMLHKEVTALNEKGITVRYLGFPRAGTGSAAHAKLISIWCSDDPQKWMTEAKLGKVVPTSNCENPIAEQYQLGQAVGVRGTPSIVLSNGKFIPGYLPADELAKELGL</sequence>
<evidence type="ECO:0000313" key="11">
    <source>
        <dbReference type="Proteomes" id="UP001149719"/>
    </source>
</evidence>
<keyword evidence="4 7" id="KW-0574">Periplasm</keyword>
<dbReference type="PANTHER" id="PTHR35272">
    <property type="entry name" value="THIOL:DISULFIDE INTERCHANGE PROTEIN DSBC-RELATED"/>
    <property type="match status" value="1"/>
</dbReference>
<dbReference type="SUPFAM" id="SSF52833">
    <property type="entry name" value="Thioredoxin-like"/>
    <property type="match status" value="1"/>
</dbReference>
<dbReference type="EMBL" id="JAPUBN010000016">
    <property type="protein sequence ID" value="MCZ2722114.1"/>
    <property type="molecule type" value="Genomic_DNA"/>
</dbReference>
<comment type="similarity">
    <text evidence="2 7">Belongs to the thioredoxin family. DsbC subfamily.</text>
</comment>
<evidence type="ECO:0000256" key="2">
    <source>
        <dbReference type="ARBA" id="ARBA00009813"/>
    </source>
</evidence>
<feature type="domain" description="Disulphide bond isomerase DsbC/G N-terminal" evidence="8">
    <location>
        <begin position="25"/>
        <end position="87"/>
    </location>
</feature>
<feature type="signal peptide" evidence="7">
    <location>
        <begin position="1"/>
        <end position="25"/>
    </location>
</feature>
<dbReference type="Pfam" id="PF13098">
    <property type="entry name" value="Thioredoxin_2"/>
    <property type="match status" value="1"/>
</dbReference>
<evidence type="ECO:0000256" key="1">
    <source>
        <dbReference type="ARBA" id="ARBA00004418"/>
    </source>
</evidence>